<dbReference type="GO" id="GO:0005759">
    <property type="term" value="C:mitochondrial matrix"/>
    <property type="evidence" value="ECO:0007669"/>
    <property type="project" value="TreeGrafter"/>
</dbReference>
<accession>K1Q819</accession>
<gene>
    <name evidence="2" type="ORF">CGI_10000682</name>
</gene>
<dbReference type="HOGENOM" id="CLU_093019_0_0_1"/>
<dbReference type="Gene3D" id="3.30.9.10">
    <property type="entry name" value="D-Amino Acid Oxidase, subunit A, domain 2"/>
    <property type="match status" value="1"/>
</dbReference>
<dbReference type="InterPro" id="IPR006076">
    <property type="entry name" value="FAD-dep_OxRdtase"/>
</dbReference>
<dbReference type="EMBL" id="JH822850">
    <property type="protein sequence ID" value="EKC17506.1"/>
    <property type="molecule type" value="Genomic_DNA"/>
</dbReference>
<evidence type="ECO:0000259" key="1">
    <source>
        <dbReference type="Pfam" id="PF01266"/>
    </source>
</evidence>
<dbReference type="InParanoid" id="K1Q819"/>
<dbReference type="AlphaFoldDB" id="K1Q819"/>
<dbReference type="Pfam" id="PF01266">
    <property type="entry name" value="DAO"/>
    <property type="match status" value="1"/>
</dbReference>
<keyword evidence="2" id="KW-0670">Pyruvate</keyword>
<sequence>MSLVCFRLTGGTTWHAAGLITQARDDLPTSKLMQYSRKLYEDLEADGQNLCMLSKAAGNESHIITPQEAKSLCPLLKVDDLEGALWIPGDGALTAPDVALTFASLAKEMGAKIFERVGVESVVAKRRVVSHVETTAGKIECEYFVNCAGMVRKCQ</sequence>
<evidence type="ECO:0000313" key="2">
    <source>
        <dbReference type="EMBL" id="EKC17506.1"/>
    </source>
</evidence>
<dbReference type="PANTHER" id="PTHR13847:SF193">
    <property type="entry name" value="PYRUVATE DEHYDROGENASE PHOSPHATASE REGULATORY SUBUNIT, MITOCHONDRIAL"/>
    <property type="match status" value="1"/>
</dbReference>
<reference evidence="2" key="1">
    <citation type="journal article" date="2012" name="Nature">
        <title>The oyster genome reveals stress adaptation and complexity of shell formation.</title>
        <authorList>
            <person name="Zhang G."/>
            <person name="Fang X."/>
            <person name="Guo X."/>
            <person name="Li L."/>
            <person name="Luo R."/>
            <person name="Xu F."/>
            <person name="Yang P."/>
            <person name="Zhang L."/>
            <person name="Wang X."/>
            <person name="Qi H."/>
            <person name="Xiong Z."/>
            <person name="Que H."/>
            <person name="Xie Y."/>
            <person name="Holland P.W."/>
            <person name="Paps J."/>
            <person name="Zhu Y."/>
            <person name="Wu F."/>
            <person name="Chen Y."/>
            <person name="Wang J."/>
            <person name="Peng C."/>
            <person name="Meng J."/>
            <person name="Yang L."/>
            <person name="Liu J."/>
            <person name="Wen B."/>
            <person name="Zhang N."/>
            <person name="Huang Z."/>
            <person name="Zhu Q."/>
            <person name="Feng Y."/>
            <person name="Mount A."/>
            <person name="Hedgecock D."/>
            <person name="Xu Z."/>
            <person name="Liu Y."/>
            <person name="Domazet-Loso T."/>
            <person name="Du Y."/>
            <person name="Sun X."/>
            <person name="Zhang S."/>
            <person name="Liu B."/>
            <person name="Cheng P."/>
            <person name="Jiang X."/>
            <person name="Li J."/>
            <person name="Fan D."/>
            <person name="Wang W."/>
            <person name="Fu W."/>
            <person name="Wang T."/>
            <person name="Wang B."/>
            <person name="Zhang J."/>
            <person name="Peng Z."/>
            <person name="Li Y."/>
            <person name="Li N."/>
            <person name="Wang J."/>
            <person name="Chen M."/>
            <person name="He Y."/>
            <person name="Tan F."/>
            <person name="Song X."/>
            <person name="Zheng Q."/>
            <person name="Huang R."/>
            <person name="Yang H."/>
            <person name="Du X."/>
            <person name="Chen L."/>
            <person name="Yang M."/>
            <person name="Gaffney P.M."/>
            <person name="Wang S."/>
            <person name="Luo L."/>
            <person name="She Z."/>
            <person name="Ming Y."/>
            <person name="Huang W."/>
            <person name="Zhang S."/>
            <person name="Huang B."/>
            <person name="Zhang Y."/>
            <person name="Qu T."/>
            <person name="Ni P."/>
            <person name="Miao G."/>
            <person name="Wang J."/>
            <person name="Wang Q."/>
            <person name="Steinberg C.E."/>
            <person name="Wang H."/>
            <person name="Li N."/>
            <person name="Qian L."/>
            <person name="Zhang G."/>
            <person name="Li Y."/>
            <person name="Yang H."/>
            <person name="Liu X."/>
            <person name="Wang J."/>
            <person name="Yin Y."/>
            <person name="Wang J."/>
        </authorList>
    </citation>
    <scope>NUCLEOTIDE SEQUENCE [LARGE SCALE GENOMIC DNA]</scope>
    <source>
        <strain evidence="2">05x7-T-G4-1.051#20</strain>
    </source>
</reference>
<dbReference type="Gene3D" id="3.50.50.60">
    <property type="entry name" value="FAD/NAD(P)-binding domain"/>
    <property type="match status" value="2"/>
</dbReference>
<feature type="domain" description="FAD dependent oxidoreductase" evidence="1">
    <location>
        <begin position="56"/>
        <end position="150"/>
    </location>
</feature>
<proteinExistence type="predicted"/>
<dbReference type="InterPro" id="IPR036188">
    <property type="entry name" value="FAD/NAD-bd_sf"/>
</dbReference>
<dbReference type="SUPFAM" id="SSF51905">
    <property type="entry name" value="FAD/NAD(P)-binding domain"/>
    <property type="match status" value="1"/>
</dbReference>
<protein>
    <submittedName>
        <fullName evidence="2">Pyruvate dehydrogenase phosphatase regulatory subunit, mitochondrial</fullName>
    </submittedName>
</protein>
<organism evidence="2">
    <name type="scientific">Magallana gigas</name>
    <name type="common">Pacific oyster</name>
    <name type="synonym">Crassostrea gigas</name>
    <dbReference type="NCBI Taxonomy" id="29159"/>
    <lineage>
        <taxon>Eukaryota</taxon>
        <taxon>Metazoa</taxon>
        <taxon>Spiralia</taxon>
        <taxon>Lophotrochozoa</taxon>
        <taxon>Mollusca</taxon>
        <taxon>Bivalvia</taxon>
        <taxon>Autobranchia</taxon>
        <taxon>Pteriomorphia</taxon>
        <taxon>Ostreida</taxon>
        <taxon>Ostreoidea</taxon>
        <taxon>Ostreidae</taxon>
        <taxon>Magallana</taxon>
    </lineage>
</organism>
<name>K1Q819_MAGGI</name>
<dbReference type="PANTHER" id="PTHR13847">
    <property type="entry name" value="SARCOSINE DEHYDROGENASE-RELATED"/>
    <property type="match status" value="1"/>
</dbReference>